<dbReference type="AlphaFoldDB" id="D7FQD9"/>
<dbReference type="InterPro" id="IPR051130">
    <property type="entry name" value="Mito_struct-func_regulator"/>
</dbReference>
<dbReference type="PANTHER" id="PTHR43173">
    <property type="entry name" value="ABC1 FAMILY PROTEIN"/>
    <property type="match status" value="1"/>
</dbReference>
<feature type="signal peptide" evidence="2">
    <location>
        <begin position="1"/>
        <end position="22"/>
    </location>
</feature>
<proteinExistence type="predicted"/>
<dbReference type="PROSITE" id="PS50011">
    <property type="entry name" value="PROTEIN_KINASE_DOM"/>
    <property type="match status" value="1"/>
</dbReference>
<evidence type="ECO:0000256" key="1">
    <source>
        <dbReference type="SAM" id="MobiDB-lite"/>
    </source>
</evidence>
<dbReference type="OrthoDB" id="427480at2759"/>
<sequence>MSSSLVRLRRSALLVASGAVLGAGYQHTREHPEAWEKSKLGLSRSAIFWSQALPIWLRYRVVQWKVDGLPEKEQDEAYAPLHDAHAKEAVDIILRLKGFYIKIGQLASTRADFLPPQYYDRVKMLQSDTPAEPLDYIRGLVEQSLGQPIDTMFRSFEERPLGAASIGQVHRVTMKDGRQAVVKVMFPGVETMFRSDIKTMKDFCALAQPEHLVMLKEVEKQFLTEFDFREEAKNLELVRNNMRKAWSRHVVVPEAFHATPSTLIMEYVPGKTLVDAIQEHFQNVAAARGMTVDELRREAEEKEAKGEAVVSPGVVRMGLWRGLLWGRATTSNAGRFLYNTLLAPVAGATRLEYQKARLPLNTEKLIETLFRVHGHQIFVDGAFNGDPHPGNILLTPDGKLGLIDYGQVKHMALEERVKLAKLIVALDEDDREGVVRAYIDMGIRTKRMDPEVLYLHAKACFDCDHKDNLGGFNIQTYLEMLQDRDPVLKLSDDYVMVGRVAAILRGLGYAVKHKPSTAKLWAPQARELLRKHGGGDGGDAAAAATAAPTVTVR</sequence>
<dbReference type="InParanoid" id="D7FQD9"/>
<dbReference type="InterPro" id="IPR000719">
    <property type="entry name" value="Prot_kinase_dom"/>
</dbReference>
<dbReference type="InterPro" id="IPR004147">
    <property type="entry name" value="ABC1_dom"/>
</dbReference>
<dbReference type="STRING" id="2880.D7FQD9"/>
<feature type="region of interest" description="Disordered" evidence="1">
    <location>
        <begin position="532"/>
        <end position="553"/>
    </location>
</feature>
<dbReference type="EMBL" id="FN648375">
    <property type="protein sequence ID" value="CBJ48471.1"/>
    <property type="molecule type" value="Genomic_DNA"/>
</dbReference>
<gene>
    <name evidence="4" type="ORF">Esi_0002_0303</name>
</gene>
<dbReference type="SUPFAM" id="SSF56112">
    <property type="entry name" value="Protein kinase-like (PK-like)"/>
    <property type="match status" value="1"/>
</dbReference>
<evidence type="ECO:0000313" key="4">
    <source>
        <dbReference type="EMBL" id="CBJ48471.1"/>
    </source>
</evidence>
<dbReference type="GO" id="GO:0005524">
    <property type="term" value="F:ATP binding"/>
    <property type="evidence" value="ECO:0007669"/>
    <property type="project" value="InterPro"/>
</dbReference>
<keyword evidence="5" id="KW-1185">Reference proteome</keyword>
<feature type="chain" id="PRO_5003095826" description="Protein kinase domain-containing protein" evidence="2">
    <location>
        <begin position="23"/>
        <end position="553"/>
    </location>
</feature>
<evidence type="ECO:0000259" key="3">
    <source>
        <dbReference type="PROSITE" id="PS50011"/>
    </source>
</evidence>
<organism evidence="4 5">
    <name type="scientific">Ectocarpus siliculosus</name>
    <name type="common">Brown alga</name>
    <name type="synonym">Conferva siliculosa</name>
    <dbReference type="NCBI Taxonomy" id="2880"/>
    <lineage>
        <taxon>Eukaryota</taxon>
        <taxon>Sar</taxon>
        <taxon>Stramenopiles</taxon>
        <taxon>Ochrophyta</taxon>
        <taxon>PX clade</taxon>
        <taxon>Phaeophyceae</taxon>
        <taxon>Ectocarpales</taxon>
        <taxon>Ectocarpaceae</taxon>
        <taxon>Ectocarpus</taxon>
    </lineage>
</organism>
<dbReference type="Proteomes" id="UP000002630">
    <property type="component" value="Linkage Group LG02"/>
</dbReference>
<dbReference type="Pfam" id="PF03109">
    <property type="entry name" value="ABC1"/>
    <property type="match status" value="2"/>
</dbReference>
<evidence type="ECO:0000313" key="5">
    <source>
        <dbReference type="Proteomes" id="UP000002630"/>
    </source>
</evidence>
<name>D7FQD9_ECTSI</name>
<dbReference type="eggNOG" id="KOG1235">
    <property type="taxonomic scope" value="Eukaryota"/>
</dbReference>
<protein>
    <recommendedName>
        <fullName evidence="3">Protein kinase domain-containing protein</fullName>
    </recommendedName>
</protein>
<reference evidence="4 5" key="1">
    <citation type="journal article" date="2010" name="Nature">
        <title>The Ectocarpus genome and the independent evolution of multicellularity in brown algae.</title>
        <authorList>
            <person name="Cock J.M."/>
            <person name="Sterck L."/>
            <person name="Rouze P."/>
            <person name="Scornet D."/>
            <person name="Allen A.E."/>
            <person name="Amoutzias G."/>
            <person name="Anthouard V."/>
            <person name="Artiguenave F."/>
            <person name="Aury J.M."/>
            <person name="Badger J.H."/>
            <person name="Beszteri B."/>
            <person name="Billiau K."/>
            <person name="Bonnet E."/>
            <person name="Bothwell J.H."/>
            <person name="Bowler C."/>
            <person name="Boyen C."/>
            <person name="Brownlee C."/>
            <person name="Carrano C.J."/>
            <person name="Charrier B."/>
            <person name="Cho G.Y."/>
            <person name="Coelho S.M."/>
            <person name="Collen J."/>
            <person name="Corre E."/>
            <person name="Da Silva C."/>
            <person name="Delage L."/>
            <person name="Delaroque N."/>
            <person name="Dittami S.M."/>
            <person name="Doulbeau S."/>
            <person name="Elias M."/>
            <person name="Farnham G."/>
            <person name="Gachon C.M."/>
            <person name="Gschloessl B."/>
            <person name="Heesch S."/>
            <person name="Jabbari K."/>
            <person name="Jubin C."/>
            <person name="Kawai H."/>
            <person name="Kimura K."/>
            <person name="Kloareg B."/>
            <person name="Kupper F.C."/>
            <person name="Lang D."/>
            <person name="Le Bail A."/>
            <person name="Leblanc C."/>
            <person name="Lerouge P."/>
            <person name="Lohr M."/>
            <person name="Lopez P.J."/>
            <person name="Martens C."/>
            <person name="Maumus F."/>
            <person name="Michel G."/>
            <person name="Miranda-Saavedra D."/>
            <person name="Morales J."/>
            <person name="Moreau H."/>
            <person name="Motomura T."/>
            <person name="Nagasato C."/>
            <person name="Napoli C.A."/>
            <person name="Nelson D.R."/>
            <person name="Nyvall-Collen P."/>
            <person name="Peters A.F."/>
            <person name="Pommier C."/>
            <person name="Potin P."/>
            <person name="Poulain J."/>
            <person name="Quesneville H."/>
            <person name="Read B."/>
            <person name="Rensing S.A."/>
            <person name="Ritter A."/>
            <person name="Rousvoal S."/>
            <person name="Samanta M."/>
            <person name="Samson G."/>
            <person name="Schroeder D.C."/>
            <person name="Segurens B."/>
            <person name="Strittmatter M."/>
            <person name="Tonon T."/>
            <person name="Tregear J.W."/>
            <person name="Valentin K."/>
            <person name="von Dassow P."/>
            <person name="Yamagishi T."/>
            <person name="Van de Peer Y."/>
            <person name="Wincker P."/>
        </authorList>
    </citation>
    <scope>NUCLEOTIDE SEQUENCE [LARGE SCALE GENOMIC DNA]</scope>
    <source>
        <strain evidence="5">Ec32 / CCAP1310/4</strain>
    </source>
</reference>
<dbReference type="PANTHER" id="PTHR43173:SF34">
    <property type="entry name" value="ABC1 ATYPICAL KINASE-LIKE DOMAIN-CONTAINING PROTEIN"/>
    <property type="match status" value="1"/>
</dbReference>
<dbReference type="EMBL" id="FN649727">
    <property type="protein sequence ID" value="CBJ48471.1"/>
    <property type="molecule type" value="Genomic_DNA"/>
</dbReference>
<dbReference type="CDD" id="cd05121">
    <property type="entry name" value="ABC1_ADCK3-like"/>
    <property type="match status" value="1"/>
</dbReference>
<dbReference type="InterPro" id="IPR011009">
    <property type="entry name" value="Kinase-like_dom_sf"/>
</dbReference>
<feature type="domain" description="Protein kinase" evidence="3">
    <location>
        <begin position="155"/>
        <end position="553"/>
    </location>
</feature>
<dbReference type="OMA" id="ETMFDTK"/>
<accession>D7FQD9</accession>
<dbReference type="GO" id="GO:0004672">
    <property type="term" value="F:protein kinase activity"/>
    <property type="evidence" value="ECO:0007669"/>
    <property type="project" value="InterPro"/>
</dbReference>
<evidence type="ECO:0000256" key="2">
    <source>
        <dbReference type="SAM" id="SignalP"/>
    </source>
</evidence>
<keyword evidence="2" id="KW-0732">Signal</keyword>